<accession>A0A8D8UY52</accession>
<protein>
    <submittedName>
        <fullName evidence="2">Uncharacterized protein</fullName>
    </submittedName>
</protein>
<evidence type="ECO:0000313" key="2">
    <source>
        <dbReference type="EMBL" id="CAG6715491.1"/>
    </source>
</evidence>
<evidence type="ECO:0000256" key="1">
    <source>
        <dbReference type="SAM" id="Phobius"/>
    </source>
</evidence>
<keyword evidence="1" id="KW-0472">Membrane</keyword>
<organism evidence="2">
    <name type="scientific">Cacopsylla melanoneura</name>
    <dbReference type="NCBI Taxonomy" id="428564"/>
    <lineage>
        <taxon>Eukaryota</taxon>
        <taxon>Metazoa</taxon>
        <taxon>Ecdysozoa</taxon>
        <taxon>Arthropoda</taxon>
        <taxon>Hexapoda</taxon>
        <taxon>Insecta</taxon>
        <taxon>Pterygota</taxon>
        <taxon>Neoptera</taxon>
        <taxon>Paraneoptera</taxon>
        <taxon>Hemiptera</taxon>
        <taxon>Sternorrhyncha</taxon>
        <taxon>Psylloidea</taxon>
        <taxon>Psyllidae</taxon>
        <taxon>Psyllinae</taxon>
        <taxon>Cacopsylla</taxon>
    </lineage>
</organism>
<keyword evidence="1" id="KW-0812">Transmembrane</keyword>
<dbReference type="EMBL" id="HBUF01353208">
    <property type="protein sequence ID" value="CAG6715491.1"/>
    <property type="molecule type" value="Transcribed_RNA"/>
</dbReference>
<proteinExistence type="predicted"/>
<reference evidence="2" key="1">
    <citation type="submission" date="2021-05" db="EMBL/GenBank/DDBJ databases">
        <authorList>
            <person name="Alioto T."/>
            <person name="Alioto T."/>
            <person name="Gomez Garrido J."/>
        </authorList>
    </citation>
    <scope>NUCLEOTIDE SEQUENCE</scope>
</reference>
<sequence length="195" mass="22776">MTTSKVTVMSHQILPRTKLLSIKKTTVLNFNKETTQTSSGPISKMRKKKCQLVSQWKLNQQHIMVMAPKKMKTASLLVTILQLLALLMRVMKKWTQPLRKRRTNRLAMKNIVVAAREETGRIDGDQVMSRRKRKLQTKDGGEMTLTQQMIEEKRPPVPGEELQNPRLRNPLQWRNLKMSLRLTLRRLPWPGMTRI</sequence>
<feature type="transmembrane region" description="Helical" evidence="1">
    <location>
        <begin position="74"/>
        <end position="91"/>
    </location>
</feature>
<dbReference type="AlphaFoldDB" id="A0A8D8UY52"/>
<name>A0A8D8UY52_9HEMI</name>
<keyword evidence="1" id="KW-1133">Transmembrane helix</keyword>